<reference evidence="1 2" key="1">
    <citation type="submission" date="2016-08" db="EMBL/GenBank/DDBJ databases">
        <authorList>
            <person name="Loux V."/>
            <person name="Rue O."/>
        </authorList>
    </citation>
    <scope>NUCLEOTIDE SEQUENCE [LARGE SCALE GENOMIC DNA]</scope>
    <source>
        <strain evidence="1 2">AFSSA_08CEB44bac</strain>
    </source>
</reference>
<evidence type="ECO:0000313" key="1">
    <source>
        <dbReference type="EMBL" id="SCM00377.1"/>
    </source>
</evidence>
<organism evidence="1 2">
    <name type="scientific">Bacillus cytotoxicus</name>
    <dbReference type="NCBI Taxonomy" id="580165"/>
    <lineage>
        <taxon>Bacteria</taxon>
        <taxon>Bacillati</taxon>
        <taxon>Bacillota</taxon>
        <taxon>Bacilli</taxon>
        <taxon>Bacillales</taxon>
        <taxon>Bacillaceae</taxon>
        <taxon>Bacillus</taxon>
        <taxon>Bacillus cereus group</taxon>
    </lineage>
</organism>
<gene>
    <name evidence="1" type="ORF">BCB44BAC_03306</name>
</gene>
<protein>
    <recommendedName>
        <fullName evidence="3">PilZ domain-containing protein</fullName>
    </recommendedName>
</protein>
<accession>A0AAX2CK93</accession>
<comment type="caution">
    <text evidence="1">The sequence shown here is derived from an EMBL/GenBank/DDBJ whole genome shotgun (WGS) entry which is preliminary data.</text>
</comment>
<name>A0AAX2CK93_9BACI</name>
<sequence length="122" mass="13866">MIVVEGDTNITFPFPLQEGEGMPFMGRVVDLERTENGITVQIPFDMLDNAGLEMGTNKVEVWREVHDGTIYIRVATICDICKKGARLYELDLGFVKRMVCAEDYKKIVGEYPKENEDTEQAE</sequence>
<dbReference type="Proteomes" id="UP000242164">
    <property type="component" value="Unassembled WGS sequence"/>
</dbReference>
<evidence type="ECO:0000313" key="2">
    <source>
        <dbReference type="Proteomes" id="UP000242164"/>
    </source>
</evidence>
<proteinExistence type="predicted"/>
<dbReference type="AlphaFoldDB" id="A0AAX2CK93"/>
<dbReference type="EMBL" id="FMIK01000044">
    <property type="protein sequence ID" value="SCM00377.1"/>
    <property type="molecule type" value="Genomic_DNA"/>
</dbReference>
<evidence type="ECO:0008006" key="3">
    <source>
        <dbReference type="Google" id="ProtNLM"/>
    </source>
</evidence>